<keyword evidence="1" id="KW-0812">Transmembrane</keyword>
<dbReference type="AlphaFoldDB" id="X0S899"/>
<proteinExistence type="predicted"/>
<gene>
    <name evidence="2" type="ORF">S01H1_11167</name>
</gene>
<protein>
    <submittedName>
        <fullName evidence="2">Uncharacterized protein</fullName>
    </submittedName>
</protein>
<feature type="transmembrane region" description="Helical" evidence="1">
    <location>
        <begin position="12"/>
        <end position="33"/>
    </location>
</feature>
<feature type="non-terminal residue" evidence="2">
    <location>
        <position position="38"/>
    </location>
</feature>
<organism evidence="2">
    <name type="scientific">marine sediment metagenome</name>
    <dbReference type="NCBI Taxonomy" id="412755"/>
    <lineage>
        <taxon>unclassified sequences</taxon>
        <taxon>metagenomes</taxon>
        <taxon>ecological metagenomes</taxon>
    </lineage>
</organism>
<name>X0S899_9ZZZZ</name>
<sequence>MISLTRQSKKIVIFSSILIGLLIISAIIMLVFWPNNGS</sequence>
<evidence type="ECO:0000313" key="2">
    <source>
        <dbReference type="EMBL" id="GAF77239.1"/>
    </source>
</evidence>
<dbReference type="EMBL" id="BARS01005691">
    <property type="protein sequence ID" value="GAF77239.1"/>
    <property type="molecule type" value="Genomic_DNA"/>
</dbReference>
<evidence type="ECO:0000256" key="1">
    <source>
        <dbReference type="SAM" id="Phobius"/>
    </source>
</evidence>
<keyword evidence="1" id="KW-1133">Transmembrane helix</keyword>
<comment type="caution">
    <text evidence="2">The sequence shown here is derived from an EMBL/GenBank/DDBJ whole genome shotgun (WGS) entry which is preliminary data.</text>
</comment>
<keyword evidence="1" id="KW-0472">Membrane</keyword>
<reference evidence="2" key="1">
    <citation type="journal article" date="2014" name="Front. Microbiol.">
        <title>High frequency of phylogenetically diverse reductive dehalogenase-homologous genes in deep subseafloor sedimentary metagenomes.</title>
        <authorList>
            <person name="Kawai M."/>
            <person name="Futagami T."/>
            <person name="Toyoda A."/>
            <person name="Takaki Y."/>
            <person name="Nishi S."/>
            <person name="Hori S."/>
            <person name="Arai W."/>
            <person name="Tsubouchi T."/>
            <person name="Morono Y."/>
            <person name="Uchiyama I."/>
            <person name="Ito T."/>
            <person name="Fujiyama A."/>
            <person name="Inagaki F."/>
            <person name="Takami H."/>
        </authorList>
    </citation>
    <scope>NUCLEOTIDE SEQUENCE</scope>
    <source>
        <strain evidence="2">Expedition CK06-06</strain>
    </source>
</reference>
<accession>X0S899</accession>